<evidence type="ECO:0000256" key="2">
    <source>
        <dbReference type="SAM" id="Phobius"/>
    </source>
</evidence>
<feature type="region of interest" description="Disordered" evidence="1">
    <location>
        <begin position="1"/>
        <end position="50"/>
    </location>
</feature>
<protein>
    <submittedName>
        <fullName evidence="3">Uncharacterized protein</fullName>
    </submittedName>
</protein>
<dbReference type="EMBL" id="KZ679679">
    <property type="protein sequence ID" value="PTB55510.1"/>
    <property type="molecule type" value="Genomic_DNA"/>
</dbReference>
<keyword evidence="2" id="KW-1133">Transmembrane helix</keyword>
<accession>A0A2T4AEJ7</accession>
<evidence type="ECO:0000313" key="3">
    <source>
        <dbReference type="EMBL" id="PTB55510.1"/>
    </source>
</evidence>
<evidence type="ECO:0000256" key="1">
    <source>
        <dbReference type="SAM" id="MobiDB-lite"/>
    </source>
</evidence>
<dbReference type="AlphaFoldDB" id="A0A2T4AEJ7"/>
<name>A0A2T4AEJ7_TRIHA</name>
<proteinExistence type="predicted"/>
<gene>
    <name evidence="3" type="ORF">M431DRAFT_530088</name>
</gene>
<dbReference type="Proteomes" id="UP000241690">
    <property type="component" value="Unassembled WGS sequence"/>
</dbReference>
<reference evidence="3 4" key="1">
    <citation type="submission" date="2016-07" db="EMBL/GenBank/DDBJ databases">
        <title>Multiple horizontal gene transfer events from other fungi enriched the ability of initially mycotrophic Trichoderma (Ascomycota) to feed on dead plant biomass.</title>
        <authorList>
            <consortium name="DOE Joint Genome Institute"/>
            <person name="Aerts A."/>
            <person name="Atanasova L."/>
            <person name="Chenthamara K."/>
            <person name="Zhang J."/>
            <person name="Grujic M."/>
            <person name="Henrissat B."/>
            <person name="Kuo A."/>
            <person name="Salamov A."/>
            <person name="Lipzen A."/>
            <person name="Labutti K."/>
            <person name="Barry K."/>
            <person name="Miao Y."/>
            <person name="Rahimi M.J."/>
            <person name="Shen Q."/>
            <person name="Grigoriev I.V."/>
            <person name="Kubicek C.P."/>
            <person name="Druzhinina I.S."/>
        </authorList>
    </citation>
    <scope>NUCLEOTIDE SEQUENCE [LARGE SCALE GENOMIC DNA]</scope>
    <source>
        <strain evidence="3 4">CBS 226.95</strain>
    </source>
</reference>
<evidence type="ECO:0000313" key="4">
    <source>
        <dbReference type="Proteomes" id="UP000241690"/>
    </source>
</evidence>
<keyword evidence="2" id="KW-0812">Transmembrane</keyword>
<keyword evidence="4" id="KW-1185">Reference proteome</keyword>
<keyword evidence="2" id="KW-0472">Membrane</keyword>
<sequence>MASDVATMDASPEAPLATRSSVAASTADGGHEEIQGANPPPFLRDTKDNEGRTFDRDKVAHLVLVLVLMLAVALALVFSIECRCSAGGRAYSYESSLRLRIAAAAPSAAEARPEGITITCCYLPRMPLAHTHTTGATATHTCHKPEPRSEPRPSEARGLASRDLASRTHLPIAMPRVLVLVLVQSTAESGETETSGSSHMV</sequence>
<organism evidence="3 4">
    <name type="scientific">Trichoderma harzianum CBS 226.95</name>
    <dbReference type="NCBI Taxonomy" id="983964"/>
    <lineage>
        <taxon>Eukaryota</taxon>
        <taxon>Fungi</taxon>
        <taxon>Dikarya</taxon>
        <taxon>Ascomycota</taxon>
        <taxon>Pezizomycotina</taxon>
        <taxon>Sordariomycetes</taxon>
        <taxon>Hypocreomycetidae</taxon>
        <taxon>Hypocreales</taxon>
        <taxon>Hypocreaceae</taxon>
        <taxon>Trichoderma</taxon>
    </lineage>
</organism>
<feature type="compositionally biased region" description="Basic and acidic residues" evidence="1">
    <location>
        <begin position="143"/>
        <end position="155"/>
    </location>
</feature>
<dbReference type="GeneID" id="36629350"/>
<feature type="transmembrane region" description="Helical" evidence="2">
    <location>
        <begin position="59"/>
        <end position="80"/>
    </location>
</feature>
<dbReference type="RefSeq" id="XP_024775187.1">
    <property type="nucleotide sequence ID" value="XM_024920781.1"/>
</dbReference>
<feature type="region of interest" description="Disordered" evidence="1">
    <location>
        <begin position="134"/>
        <end position="161"/>
    </location>
</feature>